<feature type="domain" description="Peptidase M14" evidence="20">
    <location>
        <begin position="130"/>
        <end position="430"/>
    </location>
</feature>
<protein>
    <recommendedName>
        <fullName evidence="16">Carboxypeptidase M14A</fullName>
    </recommendedName>
</protein>
<evidence type="ECO:0000256" key="15">
    <source>
        <dbReference type="ARBA" id="ARBA00023157"/>
    </source>
</evidence>
<dbReference type="PANTHER" id="PTHR11705:SF143">
    <property type="entry name" value="SLL0236 PROTEIN"/>
    <property type="match status" value="1"/>
</dbReference>
<evidence type="ECO:0000313" key="21">
    <source>
        <dbReference type="EMBL" id="KAF2014615.1"/>
    </source>
</evidence>
<dbReference type="GO" id="GO:0005576">
    <property type="term" value="C:extracellular region"/>
    <property type="evidence" value="ECO:0007669"/>
    <property type="project" value="UniProtKB-SubCell"/>
</dbReference>
<keyword evidence="12" id="KW-0843">Virulence</keyword>
<dbReference type="EMBL" id="ML978070">
    <property type="protein sequence ID" value="KAF2014615.1"/>
    <property type="molecule type" value="Genomic_DNA"/>
</dbReference>
<evidence type="ECO:0000256" key="19">
    <source>
        <dbReference type="SAM" id="SignalP"/>
    </source>
</evidence>
<dbReference type="Pfam" id="PF02244">
    <property type="entry name" value="Propep_M14"/>
    <property type="match status" value="1"/>
</dbReference>
<dbReference type="PANTHER" id="PTHR11705">
    <property type="entry name" value="PROTEASE FAMILY M14 CARBOXYPEPTIDASE A,B"/>
    <property type="match status" value="1"/>
</dbReference>
<evidence type="ECO:0000256" key="18">
    <source>
        <dbReference type="SAM" id="MobiDB-lite"/>
    </source>
</evidence>
<dbReference type="OrthoDB" id="3626597at2759"/>
<evidence type="ECO:0000256" key="11">
    <source>
        <dbReference type="ARBA" id="ARBA00022833"/>
    </source>
</evidence>
<evidence type="ECO:0000256" key="13">
    <source>
        <dbReference type="ARBA" id="ARBA00023049"/>
    </source>
</evidence>
<dbReference type="InterPro" id="IPR036990">
    <property type="entry name" value="M14A-like_propep"/>
</dbReference>
<dbReference type="Gene3D" id="3.40.630.10">
    <property type="entry name" value="Zn peptidases"/>
    <property type="match status" value="1"/>
</dbReference>
<reference evidence="21" key="1">
    <citation type="journal article" date="2020" name="Stud. Mycol.">
        <title>101 Dothideomycetes genomes: a test case for predicting lifestyles and emergence of pathogens.</title>
        <authorList>
            <person name="Haridas S."/>
            <person name="Albert R."/>
            <person name="Binder M."/>
            <person name="Bloem J."/>
            <person name="Labutti K."/>
            <person name="Salamov A."/>
            <person name="Andreopoulos B."/>
            <person name="Baker S."/>
            <person name="Barry K."/>
            <person name="Bills G."/>
            <person name="Bluhm B."/>
            <person name="Cannon C."/>
            <person name="Castanera R."/>
            <person name="Culley D."/>
            <person name="Daum C."/>
            <person name="Ezra D."/>
            <person name="Gonzalez J."/>
            <person name="Henrissat B."/>
            <person name="Kuo A."/>
            <person name="Liang C."/>
            <person name="Lipzen A."/>
            <person name="Lutzoni F."/>
            <person name="Magnuson J."/>
            <person name="Mondo S."/>
            <person name="Nolan M."/>
            <person name="Ohm R."/>
            <person name="Pangilinan J."/>
            <person name="Park H.-J."/>
            <person name="Ramirez L."/>
            <person name="Alfaro M."/>
            <person name="Sun H."/>
            <person name="Tritt A."/>
            <person name="Yoshinaga Y."/>
            <person name="Zwiers L.-H."/>
            <person name="Turgeon B."/>
            <person name="Goodwin S."/>
            <person name="Spatafora J."/>
            <person name="Crous P."/>
            <person name="Grigoriev I."/>
        </authorList>
    </citation>
    <scope>NUCLEOTIDE SEQUENCE</scope>
    <source>
        <strain evidence="21">CBS 175.79</strain>
    </source>
</reference>
<keyword evidence="10" id="KW-0378">Hydrolase</keyword>
<evidence type="ECO:0000256" key="2">
    <source>
        <dbReference type="ARBA" id="ARBA00003091"/>
    </source>
</evidence>
<evidence type="ECO:0000256" key="17">
    <source>
        <dbReference type="PROSITE-ProRule" id="PRU01379"/>
    </source>
</evidence>
<evidence type="ECO:0000256" key="3">
    <source>
        <dbReference type="ARBA" id="ARBA00004613"/>
    </source>
</evidence>
<dbReference type="PROSITE" id="PS52035">
    <property type="entry name" value="PEPTIDASE_M14"/>
    <property type="match status" value="1"/>
</dbReference>
<evidence type="ECO:0000256" key="1">
    <source>
        <dbReference type="ARBA" id="ARBA00001947"/>
    </source>
</evidence>
<feature type="region of interest" description="Disordered" evidence="18">
    <location>
        <begin position="266"/>
        <end position="288"/>
    </location>
</feature>
<evidence type="ECO:0000256" key="14">
    <source>
        <dbReference type="ARBA" id="ARBA00023145"/>
    </source>
</evidence>
<keyword evidence="6" id="KW-0121">Carboxypeptidase</keyword>
<keyword evidence="15" id="KW-1015">Disulfide bond</keyword>
<keyword evidence="11" id="KW-0862">Zinc</keyword>
<evidence type="ECO:0000256" key="7">
    <source>
        <dbReference type="ARBA" id="ARBA00022670"/>
    </source>
</evidence>
<dbReference type="GeneID" id="54289513"/>
<keyword evidence="5" id="KW-0964">Secreted</keyword>
<keyword evidence="7" id="KW-0645">Protease</keyword>
<sequence>MRFLSVVLASLSLVSAISLNTRSEDYDGYQVYRVNVGSNGEKLHEVIEKLSLQTWKGRALTSSVVDVVVPPSVLAEFKKSTEGIETALMHENLGASIAAESEVAAAPAAFAAADNDFSTLAAPNLTWFNSYHPIADHTQWLKDLAAAYPANSEVFSAGKSLEGRDINGIHIWGSGGKGSQKGVVFHSTVHAREWITNMVNEYAAYQLLTSTDPTVQAFKNKYDFYILPIVNPDGFAYTQTTNRLWRKNRQSTPSASCVGRDINRNWPHSSWPQREGASTAPCDEDYKGPSAGDGVETKVLKAHLDSIAAGKGVQLYMDIHSYSQLWMYPYGYTCSGAVPNAAKYKSLTDGAVAAVKAVHGTTFTSGPICNTIYQVSGDSVDYALENAKATYSMTVELRDTGRNGFVLPAAQILPSGEEMWAGLSYLIKNM</sequence>
<evidence type="ECO:0000256" key="10">
    <source>
        <dbReference type="ARBA" id="ARBA00022801"/>
    </source>
</evidence>
<feature type="signal peptide" evidence="19">
    <location>
        <begin position="1"/>
        <end position="16"/>
    </location>
</feature>
<keyword evidence="13" id="KW-0482">Metalloprotease</keyword>
<dbReference type="GO" id="GO:0006508">
    <property type="term" value="P:proteolysis"/>
    <property type="evidence" value="ECO:0007669"/>
    <property type="project" value="UniProtKB-KW"/>
</dbReference>
<gene>
    <name evidence="21" type="ORF">BU24DRAFT_463389</name>
</gene>
<evidence type="ECO:0000256" key="16">
    <source>
        <dbReference type="ARBA" id="ARBA00081330"/>
    </source>
</evidence>
<dbReference type="SUPFAM" id="SSF53187">
    <property type="entry name" value="Zn-dependent exopeptidases"/>
    <property type="match status" value="1"/>
</dbReference>
<dbReference type="FunFam" id="3.40.630.10:FF:000040">
    <property type="entry name" value="zinc carboxypeptidase"/>
    <property type="match status" value="1"/>
</dbReference>
<dbReference type="PROSITE" id="PS00133">
    <property type="entry name" value="CARBOXYPEPT_ZN_2"/>
    <property type="match status" value="1"/>
</dbReference>
<evidence type="ECO:0000256" key="5">
    <source>
        <dbReference type="ARBA" id="ARBA00022525"/>
    </source>
</evidence>
<dbReference type="InterPro" id="IPR000834">
    <property type="entry name" value="Peptidase_M14"/>
</dbReference>
<comment type="function">
    <text evidence="2">Extracellular metalloprotease that contributes to pathogenicity.</text>
</comment>
<dbReference type="GO" id="GO:0008270">
    <property type="term" value="F:zinc ion binding"/>
    <property type="evidence" value="ECO:0007669"/>
    <property type="project" value="InterPro"/>
</dbReference>
<evidence type="ECO:0000313" key="22">
    <source>
        <dbReference type="Proteomes" id="UP000799778"/>
    </source>
</evidence>
<organism evidence="21 22">
    <name type="scientific">Aaosphaeria arxii CBS 175.79</name>
    <dbReference type="NCBI Taxonomy" id="1450172"/>
    <lineage>
        <taxon>Eukaryota</taxon>
        <taxon>Fungi</taxon>
        <taxon>Dikarya</taxon>
        <taxon>Ascomycota</taxon>
        <taxon>Pezizomycotina</taxon>
        <taxon>Dothideomycetes</taxon>
        <taxon>Pleosporomycetidae</taxon>
        <taxon>Pleosporales</taxon>
        <taxon>Pleosporales incertae sedis</taxon>
        <taxon>Aaosphaeria</taxon>
    </lineage>
</organism>
<accession>A0A6A5XMX3</accession>
<evidence type="ECO:0000256" key="4">
    <source>
        <dbReference type="ARBA" id="ARBA00005988"/>
    </source>
</evidence>
<dbReference type="GO" id="GO:0004181">
    <property type="term" value="F:metallocarboxypeptidase activity"/>
    <property type="evidence" value="ECO:0007669"/>
    <property type="project" value="InterPro"/>
</dbReference>
<dbReference type="AlphaFoldDB" id="A0A6A5XMX3"/>
<feature type="active site" description="Proton donor/acceptor" evidence="17">
    <location>
        <position position="396"/>
    </location>
</feature>
<comment type="cofactor">
    <cofactor evidence="1">
        <name>Zn(2+)</name>
        <dbReference type="ChEBI" id="CHEBI:29105"/>
    </cofactor>
</comment>
<dbReference type="CDD" id="cd03860">
    <property type="entry name" value="M14_CP_A-B_like"/>
    <property type="match status" value="1"/>
</dbReference>
<keyword evidence="22" id="KW-1185">Reference proteome</keyword>
<comment type="subcellular location">
    <subcellularLocation>
        <location evidence="3">Secreted</location>
    </subcellularLocation>
</comment>
<dbReference type="InterPro" id="IPR003146">
    <property type="entry name" value="M14A_act_pep"/>
</dbReference>
<dbReference type="SMART" id="SM00631">
    <property type="entry name" value="Zn_pept"/>
    <property type="match status" value="1"/>
</dbReference>
<keyword evidence="9 19" id="KW-0732">Signal</keyword>
<feature type="chain" id="PRO_5025656459" description="Carboxypeptidase M14A" evidence="19">
    <location>
        <begin position="17"/>
        <end position="430"/>
    </location>
</feature>
<dbReference type="PRINTS" id="PR00765">
    <property type="entry name" value="CRBOXYPTASEA"/>
</dbReference>
<evidence type="ECO:0000256" key="9">
    <source>
        <dbReference type="ARBA" id="ARBA00022729"/>
    </source>
</evidence>
<keyword evidence="8" id="KW-0479">Metal-binding</keyword>
<dbReference type="Proteomes" id="UP000799778">
    <property type="component" value="Unassembled WGS sequence"/>
</dbReference>
<dbReference type="Pfam" id="PF00246">
    <property type="entry name" value="Peptidase_M14"/>
    <property type="match status" value="1"/>
</dbReference>
<comment type="similarity">
    <text evidence="4 17">Belongs to the peptidase M14 family.</text>
</comment>
<dbReference type="RefSeq" id="XP_033382954.1">
    <property type="nucleotide sequence ID" value="XM_033532116.1"/>
</dbReference>
<dbReference type="InterPro" id="IPR057247">
    <property type="entry name" value="CARBOXYPEPT_ZN_2"/>
</dbReference>
<keyword evidence="14" id="KW-0865">Zymogen</keyword>
<evidence type="ECO:0000256" key="6">
    <source>
        <dbReference type="ARBA" id="ARBA00022645"/>
    </source>
</evidence>
<evidence type="ECO:0000259" key="20">
    <source>
        <dbReference type="PROSITE" id="PS52035"/>
    </source>
</evidence>
<dbReference type="Gene3D" id="3.30.70.340">
    <property type="entry name" value="Metallocarboxypeptidase-like"/>
    <property type="match status" value="1"/>
</dbReference>
<name>A0A6A5XMX3_9PLEO</name>
<dbReference type="SUPFAM" id="SSF54897">
    <property type="entry name" value="Protease propeptides/inhibitors"/>
    <property type="match status" value="1"/>
</dbReference>
<evidence type="ECO:0000256" key="8">
    <source>
        <dbReference type="ARBA" id="ARBA00022723"/>
    </source>
</evidence>
<evidence type="ECO:0000256" key="12">
    <source>
        <dbReference type="ARBA" id="ARBA00023026"/>
    </source>
</evidence>
<proteinExistence type="inferred from homology"/>